<dbReference type="AlphaFoldDB" id="A0A4S1CLW6"/>
<gene>
    <name evidence="2" type="ORF">E4633_03670</name>
</gene>
<feature type="transmembrane region" description="Helical" evidence="1">
    <location>
        <begin position="32"/>
        <end position="54"/>
    </location>
</feature>
<evidence type="ECO:0000313" key="2">
    <source>
        <dbReference type="EMBL" id="TGU74573.1"/>
    </source>
</evidence>
<name>A0A4S1CLW6_9BACT</name>
<dbReference type="EMBL" id="SRSC01000001">
    <property type="protein sequence ID" value="TGU74573.1"/>
    <property type="molecule type" value="Genomic_DNA"/>
</dbReference>
<evidence type="ECO:0008006" key="4">
    <source>
        <dbReference type="Google" id="ProtNLM"/>
    </source>
</evidence>
<organism evidence="2 3">
    <name type="scientific">Geomonas terrae</name>
    <dbReference type="NCBI Taxonomy" id="2562681"/>
    <lineage>
        <taxon>Bacteria</taxon>
        <taxon>Pseudomonadati</taxon>
        <taxon>Thermodesulfobacteriota</taxon>
        <taxon>Desulfuromonadia</taxon>
        <taxon>Geobacterales</taxon>
        <taxon>Geobacteraceae</taxon>
        <taxon>Geomonas</taxon>
    </lineage>
</organism>
<dbReference type="RefSeq" id="WP_135868901.1">
    <property type="nucleotide sequence ID" value="NZ_SRSC01000001.1"/>
</dbReference>
<reference evidence="2 3" key="1">
    <citation type="submission" date="2019-04" db="EMBL/GenBank/DDBJ databases">
        <title>Geobacter oryzae sp. nov., ferric-reducing bacteria isolated from paddy soil.</title>
        <authorList>
            <person name="Xu Z."/>
            <person name="Masuda Y."/>
            <person name="Itoh H."/>
            <person name="Senoo K."/>
        </authorList>
    </citation>
    <scope>NUCLEOTIDE SEQUENCE [LARGE SCALE GENOMIC DNA]</scope>
    <source>
        <strain evidence="2 3">Red111</strain>
    </source>
</reference>
<protein>
    <recommendedName>
        <fullName evidence="4">NADH-quinone oxidoreductase subunit L</fullName>
    </recommendedName>
</protein>
<proteinExistence type="predicted"/>
<accession>A0A4S1CLW6</accession>
<comment type="caution">
    <text evidence="2">The sequence shown here is derived from an EMBL/GenBank/DDBJ whole genome shotgun (WGS) entry which is preliminary data.</text>
</comment>
<evidence type="ECO:0000256" key="1">
    <source>
        <dbReference type="SAM" id="Phobius"/>
    </source>
</evidence>
<evidence type="ECO:0000313" key="3">
    <source>
        <dbReference type="Proteomes" id="UP000306416"/>
    </source>
</evidence>
<keyword evidence="1" id="KW-0472">Membrane</keyword>
<keyword evidence="1" id="KW-1133">Transmembrane helix</keyword>
<dbReference type="Proteomes" id="UP000306416">
    <property type="component" value="Unassembled WGS sequence"/>
</dbReference>
<sequence length="60" mass="6328">MSIVYLLPALFGVALIFWGLPAAHRLRSPLNVLAAAAVLLGVALLLLGTLLTVAPNFFRA</sequence>
<keyword evidence="3" id="KW-1185">Reference proteome</keyword>
<keyword evidence="1" id="KW-0812">Transmembrane</keyword>